<keyword evidence="2" id="KW-1185">Reference proteome</keyword>
<evidence type="ECO:0000313" key="2">
    <source>
        <dbReference type="Proteomes" id="UP000729402"/>
    </source>
</evidence>
<dbReference type="PANTHER" id="PTHR11802:SF58">
    <property type="entry name" value="CARBOXYPEPTIDASE"/>
    <property type="match status" value="1"/>
</dbReference>
<gene>
    <name evidence="1" type="ORF">GUJ93_ZPchr0010g10263</name>
</gene>
<dbReference type="Pfam" id="PF00450">
    <property type="entry name" value="Peptidase_S10"/>
    <property type="match status" value="1"/>
</dbReference>
<proteinExistence type="predicted"/>
<dbReference type="OrthoDB" id="443318at2759"/>
<dbReference type="InterPro" id="IPR001563">
    <property type="entry name" value="Peptidase_S10"/>
</dbReference>
<evidence type="ECO:0000313" key="1">
    <source>
        <dbReference type="EMBL" id="KAG8086528.1"/>
    </source>
</evidence>
<name>A0A8J5W9Y0_ZIZPA</name>
<organism evidence="1 2">
    <name type="scientific">Zizania palustris</name>
    <name type="common">Northern wild rice</name>
    <dbReference type="NCBI Taxonomy" id="103762"/>
    <lineage>
        <taxon>Eukaryota</taxon>
        <taxon>Viridiplantae</taxon>
        <taxon>Streptophyta</taxon>
        <taxon>Embryophyta</taxon>
        <taxon>Tracheophyta</taxon>
        <taxon>Spermatophyta</taxon>
        <taxon>Magnoliopsida</taxon>
        <taxon>Liliopsida</taxon>
        <taxon>Poales</taxon>
        <taxon>Poaceae</taxon>
        <taxon>BOP clade</taxon>
        <taxon>Oryzoideae</taxon>
        <taxon>Oryzeae</taxon>
        <taxon>Zizaniinae</taxon>
        <taxon>Zizania</taxon>
    </lineage>
</organism>
<dbReference type="GO" id="GO:0004185">
    <property type="term" value="F:serine-type carboxypeptidase activity"/>
    <property type="evidence" value="ECO:0007669"/>
    <property type="project" value="InterPro"/>
</dbReference>
<evidence type="ECO:0008006" key="3">
    <source>
        <dbReference type="Google" id="ProtNLM"/>
    </source>
</evidence>
<dbReference type="GO" id="GO:0006508">
    <property type="term" value="P:proteolysis"/>
    <property type="evidence" value="ECO:0007669"/>
    <property type="project" value="InterPro"/>
</dbReference>
<reference evidence="1" key="2">
    <citation type="submission" date="2021-02" db="EMBL/GenBank/DDBJ databases">
        <authorList>
            <person name="Kimball J.A."/>
            <person name="Haas M.W."/>
            <person name="Macchietto M."/>
            <person name="Kono T."/>
            <person name="Duquette J."/>
            <person name="Shao M."/>
        </authorList>
    </citation>
    <scope>NUCLEOTIDE SEQUENCE</scope>
    <source>
        <tissue evidence="1">Fresh leaf tissue</tissue>
    </source>
</reference>
<reference evidence="1" key="1">
    <citation type="journal article" date="2021" name="bioRxiv">
        <title>Whole Genome Assembly and Annotation of Northern Wild Rice, Zizania palustris L., Supports a Whole Genome Duplication in the Zizania Genus.</title>
        <authorList>
            <person name="Haas M."/>
            <person name="Kono T."/>
            <person name="Macchietto M."/>
            <person name="Millas R."/>
            <person name="McGilp L."/>
            <person name="Shao M."/>
            <person name="Duquette J."/>
            <person name="Hirsch C.N."/>
            <person name="Kimball J."/>
        </authorList>
    </citation>
    <scope>NUCLEOTIDE SEQUENCE</scope>
    <source>
        <tissue evidence="1">Fresh leaf tissue</tissue>
    </source>
</reference>
<dbReference type="AlphaFoldDB" id="A0A8J5W9Y0"/>
<comment type="caution">
    <text evidence="1">The sequence shown here is derived from an EMBL/GenBank/DDBJ whole genome shotgun (WGS) entry which is preliminary data.</text>
</comment>
<dbReference type="EMBL" id="JAAALK010000082">
    <property type="protein sequence ID" value="KAG8086528.1"/>
    <property type="molecule type" value="Genomic_DNA"/>
</dbReference>
<dbReference type="PANTHER" id="PTHR11802">
    <property type="entry name" value="SERINE PROTEASE FAMILY S10 SERINE CARBOXYPEPTIDASE"/>
    <property type="match status" value="1"/>
</dbReference>
<protein>
    <recommendedName>
        <fullName evidence="3">Serine carboxypeptidase-like 50</fullName>
    </recommendedName>
</protein>
<dbReference type="Proteomes" id="UP000729402">
    <property type="component" value="Unassembled WGS sequence"/>
</dbReference>
<sequence>MIDAILKHGAFSRVSPPRHCRRLILLLGCRSGGGIAQRSPPDQVGLPPLPIPPANASLYFAFYEATHPLTSPASTPLLVWLEGGPGCSGFLSNFLQIGPYLFAGGSSSNSSGSLSPNPFAWNRRFGLLFVDSPLGTGFSAAPSPAAIPTNQSVVAEHILAALQSFFSLEPRINLRGVAIGNGMMHPVAQVTTHADIAYFMGLINEKQKRKVEAMQAEAVKLIKAERWREASSAREGLISWMENATGVVSLFDVEAQRSLEEEAAGLAALLNNGEVKAALGARRDVEWKMCSRLVGVAQHDDVMKSAKHHVEALLREPTPTRVLLYEGIRDVKDGVVCTEAWLRELEWDGLAAFHDADHAVWRSQSGQGRLAGYVQSHV</sequence>
<accession>A0A8J5W9Y0</accession>